<evidence type="ECO:0008006" key="8">
    <source>
        <dbReference type="Google" id="ProtNLM"/>
    </source>
</evidence>
<dbReference type="GeneID" id="73468081"/>
<evidence type="ECO:0000256" key="1">
    <source>
        <dbReference type="ARBA" id="ARBA00022443"/>
    </source>
</evidence>
<protein>
    <recommendedName>
        <fullName evidence="8">SH3 domain-containing protein</fullName>
    </recommendedName>
</protein>
<keyword evidence="1 2" id="KW-0728">SH3 domain</keyword>
<dbReference type="InterPro" id="IPR001683">
    <property type="entry name" value="PX_dom"/>
</dbReference>
<evidence type="ECO:0000313" key="7">
    <source>
        <dbReference type="Proteomes" id="UP000694255"/>
    </source>
</evidence>
<proteinExistence type="predicted"/>
<dbReference type="PROSITE" id="PS50195">
    <property type="entry name" value="PX"/>
    <property type="match status" value="1"/>
</dbReference>
<feature type="region of interest" description="Disordered" evidence="3">
    <location>
        <begin position="375"/>
        <end position="426"/>
    </location>
</feature>
<feature type="compositionally biased region" description="Basic and acidic residues" evidence="3">
    <location>
        <begin position="389"/>
        <end position="405"/>
    </location>
</feature>
<dbReference type="GO" id="GO:0035091">
    <property type="term" value="F:phosphatidylinositol binding"/>
    <property type="evidence" value="ECO:0007669"/>
    <property type="project" value="InterPro"/>
</dbReference>
<feature type="compositionally biased region" description="Polar residues" evidence="3">
    <location>
        <begin position="37"/>
        <end position="47"/>
    </location>
</feature>
<dbReference type="AlphaFoldDB" id="A0A8J5V4N6"/>
<dbReference type="OrthoDB" id="548867at2759"/>
<feature type="compositionally biased region" description="Low complexity" evidence="3">
    <location>
        <begin position="408"/>
        <end position="418"/>
    </location>
</feature>
<accession>A0A8J5V4N6</accession>
<dbReference type="Pfam" id="PF14604">
    <property type="entry name" value="SH3_9"/>
    <property type="match status" value="1"/>
</dbReference>
<dbReference type="EMBL" id="JAGSYN010000051">
    <property type="protein sequence ID" value="KAG7665224.1"/>
    <property type="molecule type" value="Genomic_DNA"/>
</dbReference>
<feature type="domain" description="PX" evidence="5">
    <location>
        <begin position="158"/>
        <end position="279"/>
    </location>
</feature>
<evidence type="ECO:0000313" key="6">
    <source>
        <dbReference type="EMBL" id="KAG7665224.1"/>
    </source>
</evidence>
<dbReference type="Pfam" id="PF00787">
    <property type="entry name" value="PX"/>
    <property type="match status" value="1"/>
</dbReference>
<sequence>MSTSLFRSKHFKSKKNLKHLTISGPLRAPCPLPSPSQPRRSFQHQRQNSQIENPIAAYFESQATPNNLVVVLVSKFKFQAETKYELSVSPKEYLMLLERCGNGWVKVQSLESKDRVGLVPASFLEISVNDPINPVSQEWLNEMVNDPEVNTVKEDAQLEVYPLNSKIIRVLQNTEKQLWYLVELKMSNCEIVYIGKRYHEFYNLHLNLMENHSTLPKLPPPLFFIPHSSKLKYDNKFMSDLRKIQSDLNIYFQELIHKHQEIQRSNKIHDFIFGGPFFQTSINTETTINDHTLISSFYPNSIDLEDLVSPARSTFSTTAPLPPTQDIHQRHESISKISDIDHNSKYSTYINQDTKKQLSHSSSAYTLQSYSSLIDGYDHDGDDDDDDLTESKHEEDSSSEHDDSFRTSSSSVATKDSSILSHTDDEKEVKPVVRVNNGSFSSIERQQSPSEFVFVPSARSSVMNMGNSNSNGNFMHCSTKSITNLDSFKISSPKENVSLRGFHSVPSTPQTVGRSFPERKRLTCSPNECNREKLGENDYIKLKFFLNNKEDDIVMLRIKRSNLISIVYLKKLLSYKIYKDYNLIDHYVLEPIQHQNGHQQEESRYKKTVMKDEELLEYIKGHSKVSFSLNKN</sequence>
<organism evidence="6 7">
    <name type="scientific">[Candida] subhashii</name>
    <dbReference type="NCBI Taxonomy" id="561895"/>
    <lineage>
        <taxon>Eukaryota</taxon>
        <taxon>Fungi</taxon>
        <taxon>Dikarya</taxon>
        <taxon>Ascomycota</taxon>
        <taxon>Saccharomycotina</taxon>
        <taxon>Pichiomycetes</taxon>
        <taxon>Debaryomycetaceae</taxon>
        <taxon>Spathaspora</taxon>
    </lineage>
</organism>
<gene>
    <name evidence="6" type="ORF">J8A68_001280</name>
</gene>
<feature type="domain" description="SH3" evidence="4">
    <location>
        <begin position="67"/>
        <end position="129"/>
    </location>
</feature>
<dbReference type="PROSITE" id="PS50002">
    <property type="entry name" value="SH3"/>
    <property type="match status" value="1"/>
</dbReference>
<keyword evidence="7" id="KW-1185">Reference proteome</keyword>
<dbReference type="SMART" id="SM00326">
    <property type="entry name" value="SH3"/>
    <property type="match status" value="1"/>
</dbReference>
<comment type="caution">
    <text evidence="6">The sequence shown here is derived from an EMBL/GenBank/DDBJ whole genome shotgun (WGS) entry which is preliminary data.</text>
</comment>
<evidence type="ECO:0000256" key="2">
    <source>
        <dbReference type="PROSITE-ProRule" id="PRU00192"/>
    </source>
</evidence>
<dbReference type="Proteomes" id="UP000694255">
    <property type="component" value="Unassembled WGS sequence"/>
</dbReference>
<evidence type="ECO:0000259" key="5">
    <source>
        <dbReference type="PROSITE" id="PS50195"/>
    </source>
</evidence>
<name>A0A8J5V4N6_9ASCO</name>
<dbReference type="RefSeq" id="XP_049265456.1">
    <property type="nucleotide sequence ID" value="XM_049404917.1"/>
</dbReference>
<evidence type="ECO:0000256" key="3">
    <source>
        <dbReference type="SAM" id="MobiDB-lite"/>
    </source>
</evidence>
<dbReference type="InterPro" id="IPR001452">
    <property type="entry name" value="SH3_domain"/>
</dbReference>
<reference evidence="6 7" key="1">
    <citation type="journal article" date="2021" name="DNA Res.">
        <title>Genome analysis of Candida subhashii reveals its hybrid nature and dual mitochondrial genome conformations.</title>
        <authorList>
            <person name="Mixao V."/>
            <person name="Hegedusova E."/>
            <person name="Saus E."/>
            <person name="Pryszcz L.P."/>
            <person name="Cillingova A."/>
            <person name="Nosek J."/>
            <person name="Gabaldon T."/>
        </authorList>
    </citation>
    <scope>NUCLEOTIDE SEQUENCE [LARGE SCALE GENOMIC DNA]</scope>
    <source>
        <strain evidence="6 7">CBS 10753</strain>
    </source>
</reference>
<feature type="region of interest" description="Disordered" evidence="3">
    <location>
        <begin position="23"/>
        <end position="47"/>
    </location>
</feature>
<evidence type="ECO:0000259" key="4">
    <source>
        <dbReference type="PROSITE" id="PS50002"/>
    </source>
</evidence>